<dbReference type="AlphaFoldDB" id="A0A520MZC1"/>
<protein>
    <submittedName>
        <fullName evidence="1">Uncharacterized protein</fullName>
    </submittedName>
</protein>
<dbReference type="EMBL" id="SHBH01000011">
    <property type="protein sequence ID" value="RZO26516.1"/>
    <property type="molecule type" value="Genomic_DNA"/>
</dbReference>
<accession>A0A520MZC1</accession>
<evidence type="ECO:0000313" key="2">
    <source>
        <dbReference type="Proteomes" id="UP000319384"/>
    </source>
</evidence>
<organism evidence="1 2">
    <name type="scientific">SAR86 cluster bacterium</name>
    <dbReference type="NCBI Taxonomy" id="2030880"/>
    <lineage>
        <taxon>Bacteria</taxon>
        <taxon>Pseudomonadati</taxon>
        <taxon>Pseudomonadota</taxon>
        <taxon>Gammaproteobacteria</taxon>
        <taxon>SAR86 cluster</taxon>
    </lineage>
</organism>
<sequence length="96" mass="11722">MSYLENDHELYKVVKRKLPNQKKTLEGFKKRQKVVIDLLDENREHYENGRMYEIDFARIKKLTKELIDGYEKDILHFEGHIADIEEFIEVYDRAYK</sequence>
<reference evidence="1 2" key="1">
    <citation type="submission" date="2019-02" db="EMBL/GenBank/DDBJ databases">
        <title>Prokaryotic population dynamics and viral predation in marine succession experiment using metagenomics: the confinement effect.</title>
        <authorList>
            <person name="Haro-Moreno J.M."/>
            <person name="Rodriguez-Valera F."/>
            <person name="Lopez-Perez M."/>
        </authorList>
    </citation>
    <scope>NUCLEOTIDE SEQUENCE [LARGE SCALE GENOMIC DNA]</scope>
    <source>
        <strain evidence="1">MED-G162</strain>
    </source>
</reference>
<proteinExistence type="predicted"/>
<name>A0A520MZC1_9GAMM</name>
<gene>
    <name evidence="1" type="ORF">EVA95_02030</name>
</gene>
<dbReference type="Proteomes" id="UP000319384">
    <property type="component" value="Unassembled WGS sequence"/>
</dbReference>
<evidence type="ECO:0000313" key="1">
    <source>
        <dbReference type="EMBL" id="RZO26516.1"/>
    </source>
</evidence>
<comment type="caution">
    <text evidence="1">The sequence shown here is derived from an EMBL/GenBank/DDBJ whole genome shotgun (WGS) entry which is preliminary data.</text>
</comment>